<keyword evidence="2" id="KW-1185">Reference proteome</keyword>
<organism evidence="1 2">
    <name type="scientific">Caerostris extrusa</name>
    <name type="common">Bark spider</name>
    <name type="synonym">Caerostris bankana</name>
    <dbReference type="NCBI Taxonomy" id="172846"/>
    <lineage>
        <taxon>Eukaryota</taxon>
        <taxon>Metazoa</taxon>
        <taxon>Ecdysozoa</taxon>
        <taxon>Arthropoda</taxon>
        <taxon>Chelicerata</taxon>
        <taxon>Arachnida</taxon>
        <taxon>Araneae</taxon>
        <taxon>Araneomorphae</taxon>
        <taxon>Entelegynae</taxon>
        <taxon>Araneoidea</taxon>
        <taxon>Araneidae</taxon>
        <taxon>Caerostris</taxon>
    </lineage>
</organism>
<dbReference type="EMBL" id="BPLR01013094">
    <property type="protein sequence ID" value="GIY58727.1"/>
    <property type="molecule type" value="Genomic_DNA"/>
</dbReference>
<sequence length="107" mass="12428">MEFSLKFTIELGKYESKLIRQGTSILGRRLTIDFRACHHHMWRSEMTCFPTSSGRKLMSIIHCGSSTDPTFDLLVEFQKRTDSMDWDSTSIKFSVVQFYFSAVEGMK</sequence>
<dbReference type="Proteomes" id="UP001054945">
    <property type="component" value="Unassembled WGS sequence"/>
</dbReference>
<reference evidence="1 2" key="1">
    <citation type="submission" date="2021-06" db="EMBL/GenBank/DDBJ databases">
        <title>Caerostris extrusa draft genome.</title>
        <authorList>
            <person name="Kono N."/>
            <person name="Arakawa K."/>
        </authorList>
    </citation>
    <scope>NUCLEOTIDE SEQUENCE [LARGE SCALE GENOMIC DNA]</scope>
</reference>
<evidence type="ECO:0000313" key="2">
    <source>
        <dbReference type="Proteomes" id="UP001054945"/>
    </source>
</evidence>
<evidence type="ECO:0000313" key="1">
    <source>
        <dbReference type="EMBL" id="GIY58727.1"/>
    </source>
</evidence>
<gene>
    <name evidence="1" type="ORF">CEXT_173061</name>
</gene>
<comment type="caution">
    <text evidence="1">The sequence shown here is derived from an EMBL/GenBank/DDBJ whole genome shotgun (WGS) entry which is preliminary data.</text>
</comment>
<protein>
    <submittedName>
        <fullName evidence="1">Uncharacterized protein</fullName>
    </submittedName>
</protein>
<name>A0AAV4ULM1_CAEEX</name>
<proteinExistence type="predicted"/>
<dbReference type="AlphaFoldDB" id="A0AAV4ULM1"/>
<accession>A0AAV4ULM1</accession>